<comment type="caution">
    <text evidence="1">The sequence shown here is derived from an EMBL/GenBank/DDBJ whole genome shotgun (WGS) entry which is preliminary data.</text>
</comment>
<evidence type="ECO:0000313" key="2">
    <source>
        <dbReference type="Proteomes" id="UP000642284"/>
    </source>
</evidence>
<organism evidence="1 2">
    <name type="scientific">Streptomyces polyasparticus</name>
    <dbReference type="NCBI Taxonomy" id="2767826"/>
    <lineage>
        <taxon>Bacteria</taxon>
        <taxon>Bacillati</taxon>
        <taxon>Actinomycetota</taxon>
        <taxon>Actinomycetes</taxon>
        <taxon>Kitasatosporales</taxon>
        <taxon>Streptomycetaceae</taxon>
        <taxon>Streptomyces</taxon>
    </lineage>
</organism>
<reference evidence="1 2" key="1">
    <citation type="submission" date="2020-08" db="EMBL/GenBank/DDBJ databases">
        <title>Genemic of Streptomyces polyaspartic.</title>
        <authorList>
            <person name="Liu W."/>
        </authorList>
    </citation>
    <scope>NUCLEOTIDE SEQUENCE [LARGE SCALE GENOMIC DNA]</scope>
    <source>
        <strain evidence="1 2">TRM66268-LWL</strain>
    </source>
</reference>
<keyword evidence="2" id="KW-1185">Reference proteome</keyword>
<sequence>MTKLNRFQVTWNDGRPVVSVGGQDVSDFVSSFEIRSEPLEPPLVVLQLAPGTVHPELDTLAHVRIGVLPEPGLAAAEFLDALDPVEVERAALARTDLENVPGGGTAAVLRQLAEWARGA</sequence>
<protein>
    <submittedName>
        <fullName evidence="1">Uncharacterized protein</fullName>
    </submittedName>
</protein>
<name>A0ABR7SQY5_9ACTN</name>
<evidence type="ECO:0000313" key="1">
    <source>
        <dbReference type="EMBL" id="MBC9717814.1"/>
    </source>
</evidence>
<dbReference type="RefSeq" id="WP_187818259.1">
    <property type="nucleotide sequence ID" value="NZ_JACTVJ010000021.1"/>
</dbReference>
<accession>A0ABR7SQY5</accession>
<gene>
    <name evidence="1" type="ORF">H9Y04_35315</name>
</gene>
<dbReference type="Proteomes" id="UP000642284">
    <property type="component" value="Unassembled WGS sequence"/>
</dbReference>
<dbReference type="EMBL" id="JACTVJ010000021">
    <property type="protein sequence ID" value="MBC9717814.1"/>
    <property type="molecule type" value="Genomic_DNA"/>
</dbReference>
<proteinExistence type="predicted"/>